<evidence type="ECO:0000313" key="2">
    <source>
        <dbReference type="EMBL" id="CAL4901224.1"/>
    </source>
</evidence>
<accession>A0ABC8W1L6</accession>
<name>A0ABC8W1L6_9POAL</name>
<dbReference type="Pfam" id="PF07762">
    <property type="entry name" value="DUF1618"/>
    <property type="match status" value="1"/>
</dbReference>
<dbReference type="PANTHER" id="PTHR33086">
    <property type="entry name" value="OS05G0468200 PROTEIN-RELATED"/>
    <property type="match status" value="1"/>
</dbReference>
<keyword evidence="3" id="KW-1185">Reference proteome</keyword>
<dbReference type="EMBL" id="OZ075121">
    <property type="protein sequence ID" value="CAL4901224.1"/>
    <property type="molecule type" value="Genomic_DNA"/>
</dbReference>
<evidence type="ECO:0000259" key="1">
    <source>
        <dbReference type="Pfam" id="PF07762"/>
    </source>
</evidence>
<dbReference type="PANTHER" id="PTHR33086:SF51">
    <property type="entry name" value="OS06G0307900 PROTEIN"/>
    <property type="match status" value="1"/>
</dbReference>
<evidence type="ECO:0000313" key="3">
    <source>
        <dbReference type="Proteomes" id="UP001497457"/>
    </source>
</evidence>
<dbReference type="InterPro" id="IPR011676">
    <property type="entry name" value="DUF1618"/>
</dbReference>
<organism evidence="2 3">
    <name type="scientific">Urochloa decumbens</name>
    <dbReference type="NCBI Taxonomy" id="240449"/>
    <lineage>
        <taxon>Eukaryota</taxon>
        <taxon>Viridiplantae</taxon>
        <taxon>Streptophyta</taxon>
        <taxon>Embryophyta</taxon>
        <taxon>Tracheophyta</taxon>
        <taxon>Spermatophyta</taxon>
        <taxon>Magnoliopsida</taxon>
        <taxon>Liliopsida</taxon>
        <taxon>Poales</taxon>
        <taxon>Poaceae</taxon>
        <taxon>PACMAD clade</taxon>
        <taxon>Panicoideae</taxon>
        <taxon>Panicodae</taxon>
        <taxon>Paniceae</taxon>
        <taxon>Melinidinae</taxon>
        <taxon>Urochloa</taxon>
    </lineage>
</organism>
<protein>
    <recommendedName>
        <fullName evidence="1">DUF1618 domain-containing protein</fullName>
    </recommendedName>
</protein>
<sequence length="326" mass="36087">MRLLLRRTLFAAASGRLGRALSTAASRPPWAMIHNLGELPDPDSDIVSLLGGGVRGASGGGLLLLDYFDARATAPIVGKHGADGERQLLDVHLDPDMTRFVCNPVSGELFRLPDIDGTKKTSYYQIQGILTKSERPDGPPDKYAVAWLSDGRHELEGGTILMRRFLSETGKWDKLVGLPSPLPLERRMDIDHEVVAFAGRLWWVDVSWGAVSLDPFTEQPELRFVELPRGSVTERKPVAGLEALRGLEGLRVLGRYRRMGVSEGRMRYVEVSQKKPFVLSSFALDDGGSCWTLEHRVALSKLLADGGHPVLQEEWRTHRGLVLLTH</sequence>
<proteinExistence type="predicted"/>
<dbReference type="AlphaFoldDB" id="A0ABC8W1L6"/>
<feature type="domain" description="DUF1618" evidence="1">
    <location>
        <begin position="203"/>
        <end position="305"/>
    </location>
</feature>
<reference evidence="3" key="1">
    <citation type="submission" date="2024-06" db="EMBL/GenBank/DDBJ databases">
        <authorList>
            <person name="Ryan C."/>
        </authorList>
    </citation>
    <scope>NUCLEOTIDE SEQUENCE [LARGE SCALE GENOMIC DNA]</scope>
</reference>
<dbReference type="Proteomes" id="UP001497457">
    <property type="component" value="Chromosome 11b"/>
</dbReference>
<reference evidence="2 3" key="2">
    <citation type="submission" date="2024-10" db="EMBL/GenBank/DDBJ databases">
        <authorList>
            <person name="Ryan C."/>
        </authorList>
    </citation>
    <scope>NUCLEOTIDE SEQUENCE [LARGE SCALE GENOMIC DNA]</scope>
</reference>
<gene>
    <name evidence="2" type="ORF">URODEC1_LOCUS9183</name>
</gene>